<dbReference type="EMBL" id="JABBPN010000042">
    <property type="protein sequence ID" value="NMO98282.1"/>
    <property type="molecule type" value="Genomic_DNA"/>
</dbReference>
<proteinExistence type="predicted"/>
<organism evidence="1 2">
    <name type="scientific">Paenibacillus lemnae</name>
    <dbReference type="NCBI Taxonomy" id="1330551"/>
    <lineage>
        <taxon>Bacteria</taxon>
        <taxon>Bacillati</taxon>
        <taxon>Bacillota</taxon>
        <taxon>Bacilli</taxon>
        <taxon>Bacillales</taxon>
        <taxon>Paenibacillaceae</taxon>
        <taxon>Paenibacillus</taxon>
    </lineage>
</organism>
<name>A0A848ME00_PAELE</name>
<dbReference type="AlphaFoldDB" id="A0A848ME00"/>
<evidence type="ECO:0000313" key="2">
    <source>
        <dbReference type="Proteomes" id="UP000565468"/>
    </source>
</evidence>
<sequence>MIFNKPLDHYDFFIQSENTKSHIIFSFIDIELERSKSINYLVNVKDDLFAGQVDIWIDHEEFNHFIEGILKSENSEVEQIRLKAMSQEELEVTFVNQRMGHYEIAYLIKKIRYSQNRLIETTLKGSFDYDSEFLNLLKENLKNIQKLLL</sequence>
<gene>
    <name evidence="1" type="ORF">HII30_21295</name>
</gene>
<accession>A0A848ME00</accession>
<comment type="caution">
    <text evidence="1">The sequence shown here is derived from an EMBL/GenBank/DDBJ whole genome shotgun (WGS) entry which is preliminary data.</text>
</comment>
<reference evidence="1 2" key="1">
    <citation type="submission" date="2020-04" db="EMBL/GenBank/DDBJ databases">
        <title>Paenibacillus algicola sp. nov., a novel marine bacterium producing alginate lyase.</title>
        <authorList>
            <person name="Huang H."/>
        </authorList>
    </citation>
    <scope>NUCLEOTIDE SEQUENCE [LARGE SCALE GENOMIC DNA]</scope>
    <source>
        <strain evidence="1 2">L7-75</strain>
    </source>
</reference>
<dbReference type="Proteomes" id="UP000565468">
    <property type="component" value="Unassembled WGS sequence"/>
</dbReference>
<protein>
    <submittedName>
        <fullName evidence="1">Uncharacterized protein</fullName>
    </submittedName>
</protein>
<dbReference type="RefSeq" id="WP_169507053.1">
    <property type="nucleotide sequence ID" value="NZ_JABBPN010000042.1"/>
</dbReference>
<evidence type="ECO:0000313" key="1">
    <source>
        <dbReference type="EMBL" id="NMO98282.1"/>
    </source>
</evidence>
<keyword evidence="2" id="KW-1185">Reference proteome</keyword>